<evidence type="ECO:0000256" key="2">
    <source>
        <dbReference type="ARBA" id="ARBA00022614"/>
    </source>
</evidence>
<evidence type="ECO:0000256" key="5">
    <source>
        <dbReference type="ARBA" id="ARBA00022821"/>
    </source>
</evidence>
<dbReference type="Gramene" id="TKW11960">
    <property type="protein sequence ID" value="TKW11960"/>
    <property type="gene ID" value="SEVIR_5G006200v2"/>
</dbReference>
<proteinExistence type="inferred from homology"/>
<dbReference type="InterPro" id="IPR041118">
    <property type="entry name" value="Rx_N"/>
</dbReference>
<comment type="similarity">
    <text evidence="1">Belongs to the disease resistance NB-LRR family.</text>
</comment>
<feature type="domain" description="Disease resistance protein winged helix" evidence="9">
    <location>
        <begin position="355"/>
        <end position="416"/>
    </location>
</feature>
<dbReference type="InterPro" id="IPR032675">
    <property type="entry name" value="LRR_dom_sf"/>
</dbReference>
<organism evidence="11 12">
    <name type="scientific">Setaria viridis</name>
    <name type="common">Green bristlegrass</name>
    <name type="synonym">Setaria italica subsp. viridis</name>
    <dbReference type="NCBI Taxonomy" id="4556"/>
    <lineage>
        <taxon>Eukaryota</taxon>
        <taxon>Viridiplantae</taxon>
        <taxon>Streptophyta</taxon>
        <taxon>Embryophyta</taxon>
        <taxon>Tracheophyta</taxon>
        <taxon>Spermatophyta</taxon>
        <taxon>Magnoliopsida</taxon>
        <taxon>Liliopsida</taxon>
        <taxon>Poales</taxon>
        <taxon>Poaceae</taxon>
        <taxon>PACMAD clade</taxon>
        <taxon>Panicoideae</taxon>
        <taxon>Panicodae</taxon>
        <taxon>Paniceae</taxon>
        <taxon>Cenchrinae</taxon>
        <taxon>Setaria</taxon>
    </lineage>
</organism>
<keyword evidence="12" id="KW-1185">Reference proteome</keyword>
<evidence type="ECO:0000259" key="10">
    <source>
        <dbReference type="Pfam" id="PF23598"/>
    </source>
</evidence>
<accession>A0A4U6U883</accession>
<evidence type="ECO:0000256" key="3">
    <source>
        <dbReference type="ARBA" id="ARBA00022737"/>
    </source>
</evidence>
<gene>
    <name evidence="11" type="ORF">SEVIR_5G006200v2</name>
</gene>
<dbReference type="InterPro" id="IPR058922">
    <property type="entry name" value="WHD_DRP"/>
</dbReference>
<dbReference type="CDD" id="cd14798">
    <property type="entry name" value="RX-CC_like"/>
    <property type="match status" value="1"/>
</dbReference>
<evidence type="ECO:0000259" key="9">
    <source>
        <dbReference type="Pfam" id="PF23559"/>
    </source>
</evidence>
<keyword evidence="5" id="KW-0611">Plant defense</keyword>
<reference evidence="11" key="1">
    <citation type="submission" date="2019-03" db="EMBL/GenBank/DDBJ databases">
        <title>WGS assembly of Setaria viridis.</title>
        <authorList>
            <person name="Huang P."/>
            <person name="Jenkins J."/>
            <person name="Grimwood J."/>
            <person name="Barry K."/>
            <person name="Healey A."/>
            <person name="Mamidi S."/>
            <person name="Sreedasyam A."/>
            <person name="Shu S."/>
            <person name="Feldman M."/>
            <person name="Wu J."/>
            <person name="Yu Y."/>
            <person name="Chen C."/>
            <person name="Johnson J."/>
            <person name="Rokhsar D."/>
            <person name="Baxter I."/>
            <person name="Schmutz J."/>
            <person name="Brutnell T."/>
            <person name="Kellogg E."/>
        </authorList>
    </citation>
    <scope>NUCLEOTIDE SEQUENCE [LARGE SCALE GENOMIC DNA]</scope>
</reference>
<dbReference type="GO" id="GO:0000166">
    <property type="term" value="F:nucleotide binding"/>
    <property type="evidence" value="ECO:0007669"/>
    <property type="project" value="UniProtKB-KW"/>
</dbReference>
<dbReference type="PANTHER" id="PTHR23155:SF1091">
    <property type="entry name" value="EXPRESSED PROTEIN"/>
    <property type="match status" value="1"/>
</dbReference>
<dbReference type="PANTHER" id="PTHR23155">
    <property type="entry name" value="DISEASE RESISTANCE PROTEIN RP"/>
    <property type="match status" value="1"/>
</dbReference>
<dbReference type="InterPro" id="IPR055414">
    <property type="entry name" value="LRR_R13L4/SHOC2-like"/>
</dbReference>
<name>A0A4U6U883_SETVI</name>
<dbReference type="Gene3D" id="1.20.5.4130">
    <property type="match status" value="1"/>
</dbReference>
<evidence type="ECO:0000256" key="1">
    <source>
        <dbReference type="ARBA" id="ARBA00008894"/>
    </source>
</evidence>
<keyword evidence="3" id="KW-0677">Repeat</keyword>
<feature type="domain" description="Disease resistance N-terminal" evidence="8">
    <location>
        <begin position="8"/>
        <end position="91"/>
    </location>
</feature>
<evidence type="ECO:0000313" key="11">
    <source>
        <dbReference type="EMBL" id="TKW11960.1"/>
    </source>
</evidence>
<dbReference type="AlphaFoldDB" id="A0A4U6U883"/>
<dbReference type="OMA" id="SHLENIC"/>
<keyword evidence="2" id="KW-0433">Leucine-rich repeat</keyword>
<sequence length="899" mass="100512">MADLTVGAVNDLLSLLSTAVQEEARLLGGLRGNMQFIKDEMDSMNGFLRHLTQTESEHDDQIRAWMKQVREIAYMAENCVERYVRDIARHDGEGLLATAYLLLLHPKKYIMRRNLAKKILELKVRVNDIGERRKRYGVEVPHGSGLKKAAEDGAAAAAKEEKRDAFRRLLEQAIPDSSRPAVPSSISEEVIRQLPPHVRSQDAPALVQATWKKCCPPAPAPPPDEETLRCIRMLLCALYAYRYKTNNLELDRLKKIVLGEKGGTAEEIKLKIEVLDEEEEEGGTAEESKLKKKVLGEEEEEGGTAEESKLKKKVLGEEEEEEGGTAEEIKNQVMIFCYSLLSIPQKSCLLYLTAFLEEKAISRTSLVRRWVAEGLVGKEEGRTDEEVGESYFNDLLFRGFIHPARTGDAGTVKSCQPLAGSIRTFITKIAKNENFVIDLPIHLDRQLTIRKKVVLSQQLPPQQAASGCCWSWRDVVGAMDDYCGCCCCWRDDNPMDDLVVFLNSLPELYRLNVLDLGGCRGLKPRHIEAICTVVCLKYLSLRKTDVFWLPPTHLKKLKLLETLDIRETPRLRPRDVGRMYLQSLKHLLAGRYVDKVTGEELPTARRTSAEVSLVTVRIPSRIGAMRSMETLSHVQVSEDGAELGRVGKLRKLRKLGVVIRRVNRRGAQQLRGVIYALAGCLRSLSIWVTQDQGGVLDISVLQEATSSLVLENLDINGRIGTSLPSWVERAGKLANISLRDTEMSGGETLTRLANVLSLRCLKLSRRSFLEQALIFRDDVHFKALKFLVVDGDTITSVTFAAAGAAPELEKIVWSISKPHSGDLISGIDRLPNLKEIEIRGNFNVNNLLQAIGSLTDPPVTSYRCRYVYLSDLSDITVVKKAKSDTTLSVPVGVINQQQQ</sequence>
<evidence type="ECO:0000256" key="6">
    <source>
        <dbReference type="ARBA" id="ARBA00023054"/>
    </source>
</evidence>
<dbReference type="EMBL" id="CM016556">
    <property type="protein sequence ID" value="TKW11960.1"/>
    <property type="molecule type" value="Genomic_DNA"/>
</dbReference>
<keyword evidence="4" id="KW-0547">Nucleotide-binding</keyword>
<evidence type="ECO:0000313" key="12">
    <source>
        <dbReference type="Proteomes" id="UP000298652"/>
    </source>
</evidence>
<evidence type="ECO:0000256" key="7">
    <source>
        <dbReference type="SAM" id="MobiDB-lite"/>
    </source>
</evidence>
<dbReference type="Gene3D" id="3.80.10.10">
    <property type="entry name" value="Ribonuclease Inhibitor"/>
    <property type="match status" value="1"/>
</dbReference>
<evidence type="ECO:0000256" key="4">
    <source>
        <dbReference type="ARBA" id="ARBA00022741"/>
    </source>
</evidence>
<dbReference type="Pfam" id="PF23559">
    <property type="entry name" value="WHD_DRP"/>
    <property type="match status" value="1"/>
</dbReference>
<dbReference type="Proteomes" id="UP000298652">
    <property type="component" value="Chromosome 5"/>
</dbReference>
<dbReference type="InterPro" id="IPR038005">
    <property type="entry name" value="RX-like_CC"/>
</dbReference>
<feature type="domain" description="Disease resistance R13L4/SHOC-2-like LRR" evidence="10">
    <location>
        <begin position="503"/>
        <end position="841"/>
    </location>
</feature>
<keyword evidence="6" id="KW-0175">Coiled coil</keyword>
<feature type="region of interest" description="Disordered" evidence="7">
    <location>
        <begin position="276"/>
        <end position="325"/>
    </location>
</feature>
<evidence type="ECO:0000259" key="8">
    <source>
        <dbReference type="Pfam" id="PF18052"/>
    </source>
</evidence>
<protein>
    <submittedName>
        <fullName evidence="11">Uncharacterized protein</fullName>
    </submittedName>
</protein>
<dbReference type="InterPro" id="IPR044974">
    <property type="entry name" value="Disease_R_plants"/>
</dbReference>
<dbReference type="Pfam" id="PF23598">
    <property type="entry name" value="LRR_14"/>
    <property type="match status" value="1"/>
</dbReference>
<dbReference type="SUPFAM" id="SSF52058">
    <property type="entry name" value="L domain-like"/>
    <property type="match status" value="1"/>
</dbReference>
<dbReference type="Pfam" id="PF18052">
    <property type="entry name" value="Rx_N"/>
    <property type="match status" value="1"/>
</dbReference>
<dbReference type="GO" id="GO:0098542">
    <property type="term" value="P:defense response to other organism"/>
    <property type="evidence" value="ECO:0007669"/>
    <property type="project" value="TreeGrafter"/>
</dbReference>